<evidence type="ECO:0000313" key="1">
    <source>
        <dbReference type="EMBL" id="ETN81112.1"/>
    </source>
</evidence>
<gene>
    <name evidence="1" type="ORF">NECAME_17935</name>
</gene>
<organism evidence="1 2">
    <name type="scientific">Necator americanus</name>
    <name type="common">Human hookworm</name>
    <dbReference type="NCBI Taxonomy" id="51031"/>
    <lineage>
        <taxon>Eukaryota</taxon>
        <taxon>Metazoa</taxon>
        <taxon>Ecdysozoa</taxon>
        <taxon>Nematoda</taxon>
        <taxon>Chromadorea</taxon>
        <taxon>Rhabditida</taxon>
        <taxon>Rhabditina</taxon>
        <taxon>Rhabditomorpha</taxon>
        <taxon>Strongyloidea</taxon>
        <taxon>Ancylostomatidae</taxon>
        <taxon>Bunostominae</taxon>
        <taxon>Necator</taxon>
    </lineage>
</organism>
<dbReference type="KEGG" id="nai:NECAME_17935"/>
<dbReference type="Proteomes" id="UP000053676">
    <property type="component" value="Unassembled WGS sequence"/>
</dbReference>
<dbReference type="EMBL" id="KI658838">
    <property type="protein sequence ID" value="ETN81112.1"/>
    <property type="molecule type" value="Genomic_DNA"/>
</dbReference>
<evidence type="ECO:0000313" key="2">
    <source>
        <dbReference type="Proteomes" id="UP000053676"/>
    </source>
</evidence>
<reference evidence="2" key="1">
    <citation type="journal article" date="2014" name="Nat. Genet.">
        <title>Genome of the human hookworm Necator americanus.</title>
        <authorList>
            <person name="Tang Y.T."/>
            <person name="Gao X."/>
            <person name="Rosa B.A."/>
            <person name="Abubucker S."/>
            <person name="Hallsworth-Pepin K."/>
            <person name="Martin J."/>
            <person name="Tyagi R."/>
            <person name="Heizer E."/>
            <person name="Zhang X."/>
            <person name="Bhonagiri-Palsikar V."/>
            <person name="Minx P."/>
            <person name="Warren W.C."/>
            <person name="Wang Q."/>
            <person name="Zhan B."/>
            <person name="Hotez P.J."/>
            <person name="Sternberg P.W."/>
            <person name="Dougall A."/>
            <person name="Gaze S.T."/>
            <person name="Mulvenna J."/>
            <person name="Sotillo J."/>
            <person name="Ranganathan S."/>
            <person name="Rabelo E.M."/>
            <person name="Wilson R.K."/>
            <person name="Felgner P.L."/>
            <person name="Bethony J."/>
            <person name="Hawdon J.M."/>
            <person name="Gasser R.B."/>
            <person name="Loukas A."/>
            <person name="Mitreva M."/>
        </authorList>
    </citation>
    <scope>NUCLEOTIDE SEQUENCE [LARGE SCALE GENOMIC DNA]</scope>
</reference>
<keyword evidence="2" id="KW-1185">Reference proteome</keyword>
<proteinExistence type="predicted"/>
<name>W2TJA9_NECAM</name>
<sequence>MDLPELFKKSDISQAAGTFSPIKYIFRVKARPTTATIPEVKTNTSSHCFLDFWNFKECASSFKLPKRIAADSAVQLIGAR</sequence>
<accession>W2TJA9</accession>
<dbReference type="AlphaFoldDB" id="W2TJA9"/>
<protein>
    <submittedName>
        <fullName evidence="1">Uncharacterized protein</fullName>
    </submittedName>
</protein>